<sequence length="229" mass="27900">MVRTSTKSHSSGHLQMAVITLALVAFALVVKVLVSAYREHQLKVELKRQREEYERREQERIRRQEEERRREREGEYERQRKEQERRERERKQREENHRREQDEQERRRQQNEQEQFRRSEAEHKAYNEWRQRREDFFENIETRAIFPDPPFWPCSAGCRESEGLKACRHSIKKLYRASGCDLGKLIKEESQFWHPDKFSRCLPSARDDIKAKATEMSKIINALKDETQL</sequence>
<organism evidence="2 3">
    <name type="scientific">Talaromyces pinophilus</name>
    <name type="common">Penicillium pinophilum</name>
    <dbReference type="NCBI Taxonomy" id="128442"/>
    <lineage>
        <taxon>Eukaryota</taxon>
        <taxon>Fungi</taxon>
        <taxon>Dikarya</taxon>
        <taxon>Ascomycota</taxon>
        <taxon>Pezizomycotina</taxon>
        <taxon>Eurotiomycetes</taxon>
        <taxon>Eurotiomycetidae</taxon>
        <taxon>Eurotiales</taxon>
        <taxon>Trichocomaceae</taxon>
        <taxon>Talaromyces</taxon>
        <taxon>Talaromyces sect. Talaromyces</taxon>
    </lineage>
</organism>
<proteinExistence type="predicted"/>
<protein>
    <submittedName>
        <fullName evidence="2">Uncharacterized protein</fullName>
    </submittedName>
</protein>
<evidence type="ECO:0000313" key="3">
    <source>
        <dbReference type="Proteomes" id="UP000053095"/>
    </source>
</evidence>
<evidence type="ECO:0000313" key="2">
    <source>
        <dbReference type="EMBL" id="GAM35279.1"/>
    </source>
</evidence>
<comment type="caution">
    <text evidence="2">The sequence shown here is derived from an EMBL/GenBank/DDBJ whole genome shotgun (WGS) entry which is preliminary data.</text>
</comment>
<gene>
    <name evidence="2" type="ORF">TCE0_017f03489</name>
</gene>
<name>A0A6V8H1V1_TALPI</name>
<dbReference type="Proteomes" id="UP000053095">
    <property type="component" value="Unassembled WGS sequence"/>
</dbReference>
<dbReference type="EMBL" id="DF933813">
    <property type="protein sequence ID" value="GAM35279.1"/>
    <property type="molecule type" value="Genomic_DNA"/>
</dbReference>
<evidence type="ECO:0000256" key="1">
    <source>
        <dbReference type="SAM" id="MobiDB-lite"/>
    </source>
</evidence>
<reference evidence="3" key="1">
    <citation type="journal article" date="2015" name="Genome Announc.">
        <title>Draft genome sequence of Talaromyces cellulolyticus strain Y-94, a source of lignocellulosic biomass-degrading enzymes.</title>
        <authorList>
            <person name="Fujii T."/>
            <person name="Koike H."/>
            <person name="Sawayama S."/>
            <person name="Yano S."/>
            <person name="Inoue H."/>
        </authorList>
    </citation>
    <scope>NUCLEOTIDE SEQUENCE [LARGE SCALE GENOMIC DNA]</scope>
    <source>
        <strain evidence="3">Y-94</strain>
    </source>
</reference>
<feature type="region of interest" description="Disordered" evidence="1">
    <location>
        <begin position="56"/>
        <end position="120"/>
    </location>
</feature>
<dbReference type="AlphaFoldDB" id="A0A6V8H1V1"/>
<keyword evidence="3" id="KW-1185">Reference proteome</keyword>
<accession>A0A6V8H1V1</accession>